<organism evidence="1 2">
    <name type="scientific">[Candida] railenensis</name>
    <dbReference type="NCBI Taxonomy" id="45579"/>
    <lineage>
        <taxon>Eukaryota</taxon>
        <taxon>Fungi</taxon>
        <taxon>Dikarya</taxon>
        <taxon>Ascomycota</taxon>
        <taxon>Saccharomycotina</taxon>
        <taxon>Pichiomycetes</taxon>
        <taxon>Debaryomycetaceae</taxon>
        <taxon>Kurtzmaniella</taxon>
    </lineage>
</organism>
<name>A0A9P0QLF3_9ASCO</name>
<dbReference type="EMBL" id="CAKXYY010000002">
    <property type="protein sequence ID" value="CAH2350812.1"/>
    <property type="molecule type" value="Genomic_DNA"/>
</dbReference>
<gene>
    <name evidence="1" type="ORF">CLIB1423_02S05732</name>
</gene>
<reference evidence="1" key="1">
    <citation type="submission" date="2022-03" db="EMBL/GenBank/DDBJ databases">
        <authorList>
            <person name="Legras J.-L."/>
            <person name="Devillers H."/>
            <person name="Grondin C."/>
        </authorList>
    </citation>
    <scope>NUCLEOTIDE SEQUENCE</scope>
    <source>
        <strain evidence="1">CLIB 1423</strain>
    </source>
</reference>
<sequence>MSMESSLPDISFLKFNNEQSLATGTQSTKIESSLNEAKISSIYERFPDLELGSDVLSSRNVSNSINKVQDQFDALKRLVKIFLEVGNYSMASKTLHQFANQTHFFSQPNTVEDFANNRYLELLFYQYAVYIQQLWFDRGKLGMELEKAPPIGQYSVDPKESSGLSKLFGRIEPETKTDTSAGITVTLNQIASSSSDTTSNVSTSPTAPILINPETIYKKAVTYFTKCNTFIFNKKQFHSAGTNTYSSTGSASGAPESSEISYYYLISLLRLTELFRKGEYLNYYTEFVNLLETNAVCGISPEDVLLDVQCRYTLKRDLVIMLGISSVLALPFKDLSFLNSRELEKTRNLIIDLFTLDANETGQSLPILIYRLLVELSESSFHSAKEMINDKTFRDSICAQLDHILSMNKAISIDFLDFFTQTIDLKIFLMIISHVKRIPRVKLLFILGYKEEHSNAITETLLSFMSCLNLGESGIGYDVMGDFFFNNGQANRMGALKRQIDQLSADIKGDSLAELVHGVLMERYLST</sequence>
<dbReference type="OrthoDB" id="4093016at2759"/>
<proteinExistence type="predicted"/>
<comment type="caution">
    <text evidence="1">The sequence shown here is derived from an EMBL/GenBank/DDBJ whole genome shotgun (WGS) entry which is preliminary data.</text>
</comment>
<keyword evidence="2" id="KW-1185">Reference proteome</keyword>
<evidence type="ECO:0000313" key="2">
    <source>
        <dbReference type="Proteomes" id="UP000837801"/>
    </source>
</evidence>
<dbReference type="Proteomes" id="UP000837801">
    <property type="component" value="Unassembled WGS sequence"/>
</dbReference>
<protein>
    <submittedName>
        <fullName evidence="1">Uncharacterized protein</fullName>
    </submittedName>
</protein>
<evidence type="ECO:0000313" key="1">
    <source>
        <dbReference type="EMBL" id="CAH2350812.1"/>
    </source>
</evidence>
<dbReference type="AlphaFoldDB" id="A0A9P0QLF3"/>
<accession>A0A9P0QLF3</accession>